<dbReference type="GO" id="GO:0006355">
    <property type="term" value="P:regulation of DNA-templated transcription"/>
    <property type="evidence" value="ECO:0007669"/>
    <property type="project" value="InterPro"/>
</dbReference>
<feature type="domain" description="HTH merR-type" evidence="1">
    <location>
        <begin position="12"/>
        <end position="36"/>
    </location>
</feature>
<feature type="domain" description="Sin" evidence="2">
    <location>
        <begin position="1"/>
        <end position="38"/>
    </location>
</feature>
<dbReference type="InterPro" id="IPR000551">
    <property type="entry name" value="MerR-type_HTH_dom"/>
</dbReference>
<dbReference type="EMBL" id="FOMR01000001">
    <property type="protein sequence ID" value="SFD40126.1"/>
    <property type="molecule type" value="Genomic_DNA"/>
</dbReference>
<evidence type="ECO:0000259" key="2">
    <source>
        <dbReference type="PROSITE" id="PS51500"/>
    </source>
</evidence>
<organism evidence="3 4">
    <name type="scientific">Lentibacillus persicus</name>
    <dbReference type="NCBI Taxonomy" id="640948"/>
    <lineage>
        <taxon>Bacteria</taxon>
        <taxon>Bacillati</taxon>
        <taxon>Bacillota</taxon>
        <taxon>Bacilli</taxon>
        <taxon>Bacillales</taxon>
        <taxon>Bacillaceae</taxon>
        <taxon>Lentibacillus</taxon>
    </lineage>
</organism>
<evidence type="ECO:0000259" key="1">
    <source>
        <dbReference type="PROSITE" id="PS50937"/>
    </source>
</evidence>
<dbReference type="RefSeq" id="WP_090080050.1">
    <property type="nucleotide sequence ID" value="NZ_FOMR01000001.1"/>
</dbReference>
<dbReference type="OrthoDB" id="2936084at2"/>
<reference evidence="4" key="1">
    <citation type="submission" date="2016-10" db="EMBL/GenBank/DDBJ databases">
        <authorList>
            <person name="Varghese N."/>
            <person name="Submissions S."/>
        </authorList>
    </citation>
    <scope>NUCLEOTIDE SEQUENCE [LARGE SCALE GENOMIC DNA]</scope>
    <source>
        <strain evidence="4">DSM 22530</strain>
    </source>
</reference>
<sequence>MNEKVQNIYDKEWVLLIKEAQQLGFTIEEVRRFLQGNVRVEKDIKEAHLQD</sequence>
<dbReference type="InterPro" id="IPR010981">
    <property type="entry name" value="SinR/SinI_dimer_dom"/>
</dbReference>
<evidence type="ECO:0000313" key="4">
    <source>
        <dbReference type="Proteomes" id="UP000199474"/>
    </source>
</evidence>
<dbReference type="InterPro" id="IPR036281">
    <property type="entry name" value="SinR/SinI_dimer_dom_sf"/>
</dbReference>
<protein>
    <submittedName>
        <fullName evidence="3">MerR, DNA binding</fullName>
    </submittedName>
</protein>
<dbReference type="STRING" id="640948.SAMN05216238_101170"/>
<dbReference type="Proteomes" id="UP000199474">
    <property type="component" value="Unassembled WGS sequence"/>
</dbReference>
<accession>A0A1I1S0Q5</accession>
<dbReference type="Pfam" id="PF08671">
    <property type="entry name" value="SinI"/>
    <property type="match status" value="1"/>
</dbReference>
<dbReference type="PROSITE" id="PS50937">
    <property type="entry name" value="HTH_MERR_2"/>
    <property type="match status" value="1"/>
</dbReference>
<proteinExistence type="predicted"/>
<dbReference type="SUPFAM" id="SSF47406">
    <property type="entry name" value="SinR repressor dimerisation domain-like"/>
    <property type="match status" value="1"/>
</dbReference>
<gene>
    <name evidence="3" type="ORF">SAMN05216238_101170</name>
</gene>
<dbReference type="PROSITE" id="PS51500">
    <property type="entry name" value="SIN"/>
    <property type="match status" value="1"/>
</dbReference>
<dbReference type="GO" id="GO:0003677">
    <property type="term" value="F:DNA binding"/>
    <property type="evidence" value="ECO:0007669"/>
    <property type="project" value="InterPro"/>
</dbReference>
<keyword evidence="4" id="KW-1185">Reference proteome</keyword>
<name>A0A1I1S0Q5_9BACI</name>
<dbReference type="GO" id="GO:0046983">
    <property type="term" value="F:protein dimerization activity"/>
    <property type="evidence" value="ECO:0007669"/>
    <property type="project" value="InterPro"/>
</dbReference>
<dbReference type="AlphaFoldDB" id="A0A1I1S0Q5"/>
<evidence type="ECO:0000313" key="3">
    <source>
        <dbReference type="EMBL" id="SFD40126.1"/>
    </source>
</evidence>